<reference evidence="1" key="1">
    <citation type="submission" date="2021-05" db="EMBL/GenBank/DDBJ databases">
        <title>Complete genome sequence of the cellulolytic planctomycete Telmatocola sphagniphila SP2T and characterization of the first cellulase from planctomycetes.</title>
        <authorList>
            <person name="Rakitin A.L."/>
            <person name="Beletsky A.V."/>
            <person name="Naumoff D.G."/>
            <person name="Kulichevskaya I.S."/>
            <person name="Mardanov A.V."/>
            <person name="Ravin N.V."/>
            <person name="Dedysh S.N."/>
        </authorList>
    </citation>
    <scope>NUCLEOTIDE SEQUENCE</scope>
    <source>
        <strain evidence="1">SP2T</strain>
    </source>
</reference>
<organism evidence="1 2">
    <name type="scientific">Telmatocola sphagniphila</name>
    <dbReference type="NCBI Taxonomy" id="1123043"/>
    <lineage>
        <taxon>Bacteria</taxon>
        <taxon>Pseudomonadati</taxon>
        <taxon>Planctomycetota</taxon>
        <taxon>Planctomycetia</taxon>
        <taxon>Gemmatales</taxon>
        <taxon>Gemmataceae</taxon>
    </lineage>
</organism>
<keyword evidence="2" id="KW-1185">Reference proteome</keyword>
<accession>A0A8E6EZZ6</accession>
<dbReference type="KEGG" id="tsph:KIH39_10205"/>
<dbReference type="AlphaFoldDB" id="A0A8E6EZZ6"/>
<sequence>MQTLKRRGYQLTERIARRYSSGGSDIDLKDQLVDVLWELGRPVPDPGLNKPLPLSSRRSAMKTIPAIEVLQDGRYACTAAIPEQGALYVSLMINRNLFKKAFSSDYRELRVHGSFSDEIGKSFNLSWKLPAISKRSEILIRQIDAVAVDEPQITASMKVGWRKDVVLSAFREIMEHSTREEPLGLLEQLTLEAAGKFDAEC</sequence>
<evidence type="ECO:0000313" key="1">
    <source>
        <dbReference type="EMBL" id="QVL34253.1"/>
    </source>
</evidence>
<dbReference type="EMBL" id="CP074694">
    <property type="protein sequence ID" value="QVL34253.1"/>
    <property type="molecule type" value="Genomic_DNA"/>
</dbReference>
<protein>
    <submittedName>
        <fullName evidence="1">Uncharacterized protein</fullName>
    </submittedName>
</protein>
<gene>
    <name evidence="1" type="ORF">KIH39_10205</name>
</gene>
<dbReference type="Proteomes" id="UP000676194">
    <property type="component" value="Chromosome"/>
</dbReference>
<dbReference type="RefSeq" id="WP_213499225.1">
    <property type="nucleotide sequence ID" value="NZ_CP074694.1"/>
</dbReference>
<name>A0A8E6EZZ6_9BACT</name>
<evidence type="ECO:0000313" key="2">
    <source>
        <dbReference type="Proteomes" id="UP000676194"/>
    </source>
</evidence>
<proteinExistence type="predicted"/>